<comment type="subcellular location">
    <subcellularLocation>
        <location evidence="2 11">Nucleus</location>
    </subcellularLocation>
</comment>
<evidence type="ECO:0000313" key="12">
    <source>
        <dbReference type="EMBL" id="GBF93378.1"/>
    </source>
</evidence>
<dbReference type="SUPFAM" id="SSF57783">
    <property type="entry name" value="Zinc beta-ribbon"/>
    <property type="match status" value="1"/>
</dbReference>
<dbReference type="GO" id="GO:0003746">
    <property type="term" value="F:translation elongation factor activity"/>
    <property type="evidence" value="ECO:0007669"/>
    <property type="project" value="UniProtKB-KW"/>
</dbReference>
<dbReference type="InParanoid" id="A0A2V0P0I2"/>
<dbReference type="AlphaFoldDB" id="A0A2V0P0I2"/>
<evidence type="ECO:0000256" key="8">
    <source>
        <dbReference type="ARBA" id="ARBA00023015"/>
    </source>
</evidence>
<dbReference type="GO" id="GO:0008270">
    <property type="term" value="F:zinc ion binding"/>
    <property type="evidence" value="ECO:0007669"/>
    <property type="project" value="UniProtKB-KW"/>
</dbReference>
<evidence type="ECO:0000256" key="6">
    <source>
        <dbReference type="ARBA" id="ARBA00022771"/>
    </source>
</evidence>
<gene>
    <name evidence="12" type="ORF">Rsub_06416</name>
</gene>
<dbReference type="FunCoup" id="A0A2V0P0I2">
    <property type="interactions" value="1844"/>
</dbReference>
<comment type="function">
    <text evidence="1 11">Transcription elongation factor implicated in the maintenance of proper chromatin structure in actively transcribed regions.</text>
</comment>
<keyword evidence="9 11" id="KW-0804">Transcription</keyword>
<reference evidence="12 13" key="1">
    <citation type="journal article" date="2018" name="Sci. Rep.">
        <title>Raphidocelis subcapitata (=Pseudokirchneriella subcapitata) provides an insight into genome evolution and environmental adaptations in the Sphaeropleales.</title>
        <authorList>
            <person name="Suzuki S."/>
            <person name="Yamaguchi H."/>
            <person name="Nakajima N."/>
            <person name="Kawachi M."/>
        </authorList>
    </citation>
    <scope>NUCLEOTIDE SEQUENCE [LARGE SCALE GENOMIC DNA]</scope>
    <source>
        <strain evidence="12 13">NIES-35</strain>
    </source>
</reference>
<evidence type="ECO:0000256" key="11">
    <source>
        <dbReference type="RuleBase" id="RU364033"/>
    </source>
</evidence>
<protein>
    <recommendedName>
        <fullName evidence="4 11">Transcription elongation factor 1 homolog</fullName>
    </recommendedName>
</protein>
<sequence>MGKRKSSAKAPAKAPAPKLDTQFNCPFCNSTKTVTCTMDWESEKGRVECVACHEGFDSPINHLTEAVDIYSDWLDACENANA</sequence>
<evidence type="ECO:0000313" key="13">
    <source>
        <dbReference type="Proteomes" id="UP000247498"/>
    </source>
</evidence>
<keyword evidence="5 11" id="KW-0479">Metal-binding</keyword>
<dbReference type="STRING" id="307507.A0A2V0P0I2"/>
<dbReference type="FunFam" id="2.20.25.190:FF:000001">
    <property type="entry name" value="Transcription elongation factor 1 homolog"/>
    <property type="match status" value="1"/>
</dbReference>
<keyword evidence="7 11" id="KW-0862">Zinc</keyword>
<dbReference type="PANTHER" id="PTHR20934:SF0">
    <property type="entry name" value="TRANSCRIPTION ELONGATION FACTOR 1 HOMOLOG"/>
    <property type="match status" value="1"/>
</dbReference>
<comment type="caution">
    <text evidence="12">The sequence shown here is derived from an EMBL/GenBank/DDBJ whole genome shotgun (WGS) entry which is preliminary data.</text>
</comment>
<accession>A0A2V0P0I2</accession>
<dbReference type="InterPro" id="IPR007808">
    <property type="entry name" value="Elf1"/>
</dbReference>
<keyword evidence="10 11" id="KW-0539">Nucleus</keyword>
<evidence type="ECO:0000256" key="4">
    <source>
        <dbReference type="ARBA" id="ARBA00014973"/>
    </source>
</evidence>
<organism evidence="12 13">
    <name type="scientific">Raphidocelis subcapitata</name>
    <dbReference type="NCBI Taxonomy" id="307507"/>
    <lineage>
        <taxon>Eukaryota</taxon>
        <taxon>Viridiplantae</taxon>
        <taxon>Chlorophyta</taxon>
        <taxon>core chlorophytes</taxon>
        <taxon>Chlorophyceae</taxon>
        <taxon>CS clade</taxon>
        <taxon>Sphaeropleales</taxon>
        <taxon>Selenastraceae</taxon>
        <taxon>Raphidocelis</taxon>
    </lineage>
</organism>
<keyword evidence="13" id="KW-1185">Reference proteome</keyword>
<dbReference type="InterPro" id="IPR038567">
    <property type="entry name" value="T_Elf1_sf"/>
</dbReference>
<comment type="similarity">
    <text evidence="3 11">Belongs to the ELOF1 family.</text>
</comment>
<name>A0A2V0P0I2_9CHLO</name>
<evidence type="ECO:0000256" key="1">
    <source>
        <dbReference type="ARBA" id="ARBA00003357"/>
    </source>
</evidence>
<dbReference type="GO" id="GO:0006368">
    <property type="term" value="P:transcription elongation by RNA polymerase II"/>
    <property type="evidence" value="ECO:0007669"/>
    <property type="project" value="TreeGrafter"/>
</dbReference>
<dbReference type="PANTHER" id="PTHR20934">
    <property type="entry name" value="TRANSCRIPTION ELONGATION FACTOR 1 HOMOLOG"/>
    <property type="match status" value="1"/>
</dbReference>
<evidence type="ECO:0000256" key="7">
    <source>
        <dbReference type="ARBA" id="ARBA00022833"/>
    </source>
</evidence>
<dbReference type="Proteomes" id="UP000247498">
    <property type="component" value="Unassembled WGS sequence"/>
</dbReference>
<evidence type="ECO:0000256" key="5">
    <source>
        <dbReference type="ARBA" id="ARBA00022723"/>
    </source>
</evidence>
<keyword evidence="12" id="KW-0648">Protein biosynthesis</keyword>
<keyword evidence="12" id="KW-0251">Elongation factor</keyword>
<dbReference type="Pfam" id="PF05129">
    <property type="entry name" value="Zn_ribbon_Elf1"/>
    <property type="match status" value="1"/>
</dbReference>
<dbReference type="Gene3D" id="2.20.25.190">
    <property type="match status" value="1"/>
</dbReference>
<keyword evidence="8 11" id="KW-0805">Transcription regulation</keyword>
<dbReference type="GO" id="GO:0008023">
    <property type="term" value="C:transcription elongation factor complex"/>
    <property type="evidence" value="ECO:0007669"/>
    <property type="project" value="TreeGrafter"/>
</dbReference>
<dbReference type="EMBL" id="BDRX01000040">
    <property type="protein sequence ID" value="GBF93378.1"/>
    <property type="molecule type" value="Genomic_DNA"/>
</dbReference>
<evidence type="ECO:0000256" key="2">
    <source>
        <dbReference type="ARBA" id="ARBA00004123"/>
    </source>
</evidence>
<keyword evidence="6 11" id="KW-0863">Zinc-finger</keyword>
<dbReference type="OrthoDB" id="445983at2759"/>
<proteinExistence type="inferred from homology"/>
<evidence type="ECO:0000256" key="3">
    <source>
        <dbReference type="ARBA" id="ARBA00009730"/>
    </source>
</evidence>
<evidence type="ECO:0000256" key="9">
    <source>
        <dbReference type="ARBA" id="ARBA00023163"/>
    </source>
</evidence>
<dbReference type="GO" id="GO:0000993">
    <property type="term" value="F:RNA polymerase II complex binding"/>
    <property type="evidence" value="ECO:0007669"/>
    <property type="project" value="TreeGrafter"/>
</dbReference>
<evidence type="ECO:0000256" key="10">
    <source>
        <dbReference type="ARBA" id="ARBA00023242"/>
    </source>
</evidence>